<accession>A0ABU7YUM4</accession>
<dbReference type="Proteomes" id="UP001355056">
    <property type="component" value="Unassembled WGS sequence"/>
</dbReference>
<comment type="caution">
    <text evidence="1">The sequence shown here is derived from an EMBL/GenBank/DDBJ whole genome shotgun (WGS) entry which is preliminary data.</text>
</comment>
<dbReference type="RefSeq" id="WP_332613958.1">
    <property type="nucleotide sequence ID" value="NZ_JAXGFP010000001.1"/>
</dbReference>
<name>A0ABU7YUM4_9GAMM</name>
<evidence type="ECO:0000313" key="2">
    <source>
        <dbReference type="Proteomes" id="UP001355056"/>
    </source>
</evidence>
<dbReference type="EMBL" id="JAXGFP010000001">
    <property type="protein sequence ID" value="MEG3182646.1"/>
    <property type="molecule type" value="Genomic_DNA"/>
</dbReference>
<organism evidence="1 2">
    <name type="scientific">Novilysobacter erysipheiresistens</name>
    <dbReference type="NCBI Taxonomy" id="1749332"/>
    <lineage>
        <taxon>Bacteria</taxon>
        <taxon>Pseudomonadati</taxon>
        <taxon>Pseudomonadota</taxon>
        <taxon>Gammaproteobacteria</taxon>
        <taxon>Lysobacterales</taxon>
        <taxon>Lysobacteraceae</taxon>
        <taxon>Novilysobacter</taxon>
    </lineage>
</organism>
<protein>
    <submittedName>
        <fullName evidence="1">Uncharacterized protein</fullName>
    </submittedName>
</protein>
<reference evidence="1 2" key="1">
    <citation type="journal article" date="2016" name="Int. J. Syst. Evol. Microbiol.">
        <title>Lysobacter erysipheiresistens sp. nov., an antagonist of powdery mildew, isolated from tobacco-cultivated soil.</title>
        <authorList>
            <person name="Xie B."/>
            <person name="Li T."/>
            <person name="Lin X."/>
            <person name="Wang C.J."/>
            <person name="Chen Y.J."/>
            <person name="Liu W.J."/>
            <person name="Zhao Z.W."/>
        </authorList>
    </citation>
    <scope>NUCLEOTIDE SEQUENCE [LARGE SCALE GENOMIC DNA]</scope>
    <source>
        <strain evidence="1 2">RS-LYSO-3</strain>
    </source>
</reference>
<gene>
    <name evidence="1" type="ORF">SNE34_01275</name>
</gene>
<keyword evidence="2" id="KW-1185">Reference proteome</keyword>
<sequence>MSNETTLDRRALVWLSGRDSGSSSKAILHHMLGMESEGDHPWDPADLGRCLRLLELFPEWKPRITEMARYSRQWASLALRWDELADMMWGEVGIDWSKGKSAPRTYSAMKAAIDAAQEDV</sequence>
<evidence type="ECO:0000313" key="1">
    <source>
        <dbReference type="EMBL" id="MEG3182646.1"/>
    </source>
</evidence>
<proteinExistence type="predicted"/>